<dbReference type="SUPFAM" id="SSF161098">
    <property type="entry name" value="MetI-like"/>
    <property type="match status" value="1"/>
</dbReference>
<proteinExistence type="inferred from homology"/>
<dbReference type="RefSeq" id="WP_175396383.1">
    <property type="nucleotide sequence ID" value="NZ_JABMCB010000185.1"/>
</dbReference>
<dbReference type="CDD" id="cd06261">
    <property type="entry name" value="TM_PBP2"/>
    <property type="match status" value="1"/>
</dbReference>
<name>A0A7Y6BXG4_9BACL</name>
<dbReference type="Gene3D" id="1.10.3720.10">
    <property type="entry name" value="MetI-like"/>
    <property type="match status" value="1"/>
</dbReference>
<gene>
    <name evidence="9" type="ORF">HP552_15890</name>
</gene>
<evidence type="ECO:0000256" key="1">
    <source>
        <dbReference type="ARBA" id="ARBA00004651"/>
    </source>
</evidence>
<dbReference type="EMBL" id="JABMCB010000185">
    <property type="protein sequence ID" value="NUU76709.1"/>
    <property type="molecule type" value="Genomic_DNA"/>
</dbReference>
<dbReference type="GO" id="GO:0005886">
    <property type="term" value="C:plasma membrane"/>
    <property type="evidence" value="ECO:0007669"/>
    <property type="project" value="UniProtKB-SubCell"/>
</dbReference>
<evidence type="ECO:0000256" key="6">
    <source>
        <dbReference type="ARBA" id="ARBA00023136"/>
    </source>
</evidence>
<comment type="caution">
    <text evidence="9">The sequence shown here is derived from an EMBL/GenBank/DDBJ whole genome shotgun (WGS) entry which is preliminary data.</text>
</comment>
<evidence type="ECO:0000313" key="9">
    <source>
        <dbReference type="EMBL" id="NUU76709.1"/>
    </source>
</evidence>
<comment type="similarity">
    <text evidence="7">Belongs to the binding-protein-dependent transport system permease family.</text>
</comment>
<keyword evidence="5 7" id="KW-1133">Transmembrane helix</keyword>
<dbReference type="PANTHER" id="PTHR43163">
    <property type="entry name" value="DIPEPTIDE TRANSPORT SYSTEM PERMEASE PROTEIN DPPB-RELATED"/>
    <property type="match status" value="1"/>
</dbReference>
<evidence type="ECO:0000256" key="2">
    <source>
        <dbReference type="ARBA" id="ARBA00022448"/>
    </source>
</evidence>
<dbReference type="InterPro" id="IPR035906">
    <property type="entry name" value="MetI-like_sf"/>
</dbReference>
<dbReference type="InterPro" id="IPR045621">
    <property type="entry name" value="BPD_transp_1_N"/>
</dbReference>
<dbReference type="PROSITE" id="PS50928">
    <property type="entry name" value="ABC_TM1"/>
    <property type="match status" value="1"/>
</dbReference>
<evidence type="ECO:0000256" key="4">
    <source>
        <dbReference type="ARBA" id="ARBA00022692"/>
    </source>
</evidence>
<feature type="transmembrane region" description="Helical" evidence="7">
    <location>
        <begin position="283"/>
        <end position="309"/>
    </location>
</feature>
<evidence type="ECO:0000313" key="10">
    <source>
        <dbReference type="Proteomes" id="UP000526125"/>
    </source>
</evidence>
<feature type="transmembrane region" description="Helical" evidence="7">
    <location>
        <begin position="238"/>
        <end position="263"/>
    </location>
</feature>
<feature type="transmembrane region" description="Helical" evidence="7">
    <location>
        <begin position="99"/>
        <end position="122"/>
    </location>
</feature>
<dbReference type="Pfam" id="PF19300">
    <property type="entry name" value="BPD_transp_1_N"/>
    <property type="match status" value="1"/>
</dbReference>
<organism evidence="9 10">
    <name type="scientific">Paenibacillus xylanilyticus</name>
    <dbReference type="NCBI Taxonomy" id="248903"/>
    <lineage>
        <taxon>Bacteria</taxon>
        <taxon>Bacillati</taxon>
        <taxon>Bacillota</taxon>
        <taxon>Bacilli</taxon>
        <taxon>Bacillales</taxon>
        <taxon>Paenibacillaceae</taxon>
        <taxon>Paenibacillus</taxon>
    </lineage>
</organism>
<protein>
    <submittedName>
        <fullName evidence="9">ABC transporter permease</fullName>
    </submittedName>
</protein>
<keyword evidence="3" id="KW-1003">Cell membrane</keyword>
<feature type="transmembrane region" description="Helical" evidence="7">
    <location>
        <begin position="183"/>
        <end position="202"/>
    </location>
</feature>
<evidence type="ECO:0000256" key="7">
    <source>
        <dbReference type="RuleBase" id="RU363032"/>
    </source>
</evidence>
<evidence type="ECO:0000256" key="5">
    <source>
        <dbReference type="ARBA" id="ARBA00022989"/>
    </source>
</evidence>
<keyword evidence="2 7" id="KW-0813">Transport</keyword>
<dbReference type="AlphaFoldDB" id="A0A7Y6BXG4"/>
<comment type="subcellular location">
    <subcellularLocation>
        <location evidence="1 7">Cell membrane</location>
        <topology evidence="1 7">Multi-pass membrane protein</topology>
    </subcellularLocation>
</comment>
<reference evidence="9 10" key="1">
    <citation type="submission" date="2020-05" db="EMBL/GenBank/DDBJ databases">
        <title>Genome Sequencing of Type Strains.</title>
        <authorList>
            <person name="Lemaire J.F."/>
            <person name="Inderbitzin P."/>
            <person name="Gregorio O.A."/>
            <person name="Collins S.B."/>
            <person name="Wespe N."/>
            <person name="Knight-Connoni V."/>
        </authorList>
    </citation>
    <scope>NUCLEOTIDE SEQUENCE [LARGE SCALE GENOMIC DNA]</scope>
    <source>
        <strain evidence="9 10">LMG 21957</strain>
    </source>
</reference>
<feature type="domain" description="ABC transmembrane type-1" evidence="8">
    <location>
        <begin position="95"/>
        <end position="302"/>
    </location>
</feature>
<keyword evidence="4 7" id="KW-0812">Transmembrane</keyword>
<accession>A0A7Y6BXG4</accession>
<dbReference type="PANTHER" id="PTHR43163:SF6">
    <property type="entry name" value="DIPEPTIDE TRANSPORT SYSTEM PERMEASE PROTEIN DPPB-RELATED"/>
    <property type="match status" value="1"/>
</dbReference>
<feature type="transmembrane region" description="Helical" evidence="7">
    <location>
        <begin position="9"/>
        <end position="30"/>
    </location>
</feature>
<dbReference type="GO" id="GO:0055085">
    <property type="term" value="P:transmembrane transport"/>
    <property type="evidence" value="ECO:0007669"/>
    <property type="project" value="InterPro"/>
</dbReference>
<evidence type="ECO:0000259" key="8">
    <source>
        <dbReference type="PROSITE" id="PS50928"/>
    </source>
</evidence>
<feature type="transmembrane region" description="Helical" evidence="7">
    <location>
        <begin position="142"/>
        <end position="163"/>
    </location>
</feature>
<evidence type="ECO:0000256" key="3">
    <source>
        <dbReference type="ARBA" id="ARBA00022475"/>
    </source>
</evidence>
<dbReference type="Proteomes" id="UP000526125">
    <property type="component" value="Unassembled WGS sequence"/>
</dbReference>
<dbReference type="InterPro" id="IPR000515">
    <property type="entry name" value="MetI-like"/>
</dbReference>
<dbReference type="Pfam" id="PF00528">
    <property type="entry name" value="BPD_transp_1"/>
    <property type="match status" value="1"/>
</dbReference>
<sequence>MLNYVLRRLLIAIPVLFGVTFLNFVLINLAPGDPVDMYVNPDVSEEDKQLRREALGLNDPFMIRYWKWLVNLVQGDLGHSFSSFQPVTSLIAERIGPTLLLVGASILFGYLIAIPIGIYCAVKSGSKFDYLMSTTSLLGVSIPNFFLGLGLIYIFGVLLGVLPTGGMSTMGGNAGIGDTLTHLILPTITLGTSISGGMIRYVRASVIEVLGQEYLRTARAKGVREFIVIHKHALKNALIPLITIAGLDIPVLIGGAVITESIFQWNGMGQLTIQAIFSRDFPLLMGVNMLAALSVLAANLWSDLMYAVVDPRIKYS</sequence>
<keyword evidence="10" id="KW-1185">Reference proteome</keyword>
<keyword evidence="6 7" id="KW-0472">Membrane</keyword>